<dbReference type="EMBL" id="FOMX01000046">
    <property type="protein sequence ID" value="SFF32030.1"/>
    <property type="molecule type" value="Genomic_DNA"/>
</dbReference>
<name>A0A1I2HRT0_9BACT</name>
<dbReference type="PIRSF" id="PIRSF019455">
    <property type="entry name" value="CopR_AtkY"/>
    <property type="match status" value="1"/>
</dbReference>
<evidence type="ECO:0000256" key="2">
    <source>
        <dbReference type="ARBA" id="ARBA00023015"/>
    </source>
</evidence>
<organism evidence="5 6">
    <name type="scientific">Nannocystis exedens</name>
    <dbReference type="NCBI Taxonomy" id="54"/>
    <lineage>
        <taxon>Bacteria</taxon>
        <taxon>Pseudomonadati</taxon>
        <taxon>Myxococcota</taxon>
        <taxon>Polyangia</taxon>
        <taxon>Nannocystales</taxon>
        <taxon>Nannocystaceae</taxon>
        <taxon>Nannocystis</taxon>
    </lineage>
</organism>
<evidence type="ECO:0000313" key="5">
    <source>
        <dbReference type="EMBL" id="SFF32030.1"/>
    </source>
</evidence>
<dbReference type="Proteomes" id="UP000199400">
    <property type="component" value="Unassembled WGS sequence"/>
</dbReference>
<evidence type="ECO:0000313" key="6">
    <source>
        <dbReference type="Proteomes" id="UP000199400"/>
    </source>
</evidence>
<keyword evidence="6" id="KW-1185">Reference proteome</keyword>
<protein>
    <submittedName>
        <fullName evidence="5">Predicted transcriptional regulator</fullName>
    </submittedName>
</protein>
<dbReference type="Gene3D" id="1.10.10.10">
    <property type="entry name" value="Winged helix-like DNA-binding domain superfamily/Winged helix DNA-binding domain"/>
    <property type="match status" value="1"/>
</dbReference>
<keyword evidence="2" id="KW-0805">Transcription regulation</keyword>
<dbReference type="Pfam" id="PF03965">
    <property type="entry name" value="Penicillinase_R"/>
    <property type="match status" value="1"/>
</dbReference>
<proteinExistence type="inferred from homology"/>
<dbReference type="InterPro" id="IPR036390">
    <property type="entry name" value="WH_DNA-bd_sf"/>
</dbReference>
<dbReference type="Gene3D" id="1.10.4040.10">
    <property type="entry name" value="Penicillinase repressor domain"/>
    <property type="match status" value="1"/>
</dbReference>
<keyword evidence="4" id="KW-0804">Transcription</keyword>
<dbReference type="RefSeq" id="WP_096327650.1">
    <property type="nucleotide sequence ID" value="NZ_FOMX01000046.1"/>
</dbReference>
<dbReference type="AlphaFoldDB" id="A0A1I2HRT0"/>
<dbReference type="InterPro" id="IPR036388">
    <property type="entry name" value="WH-like_DNA-bd_sf"/>
</dbReference>
<dbReference type="SUPFAM" id="SSF46785">
    <property type="entry name" value="Winged helix' DNA-binding domain"/>
    <property type="match status" value="1"/>
</dbReference>
<evidence type="ECO:0000256" key="1">
    <source>
        <dbReference type="ARBA" id="ARBA00011046"/>
    </source>
</evidence>
<keyword evidence="3" id="KW-0238">DNA-binding</keyword>
<comment type="similarity">
    <text evidence="1">Belongs to the BlaI transcriptional regulatory family.</text>
</comment>
<dbReference type="STRING" id="54.SAMN02745121_08124"/>
<accession>A0A1I2HRT0</accession>
<evidence type="ECO:0000256" key="4">
    <source>
        <dbReference type="ARBA" id="ARBA00023163"/>
    </source>
</evidence>
<sequence>MSPPPRPTDAELSILRVLWSTGPATVRTVFEALQAERPVNYTTVLKLLQIMTDKGLVTRDESARSHIYAPAQAEAETQGSLVRDLLDKAFAGSTSRLVMRALAERPASADELAQLRELLARLERKGEP</sequence>
<dbReference type="OrthoDB" id="279010at2"/>
<gene>
    <name evidence="5" type="ORF">SAMN02745121_08124</name>
</gene>
<reference evidence="6" key="1">
    <citation type="submission" date="2016-10" db="EMBL/GenBank/DDBJ databases">
        <authorList>
            <person name="Varghese N."/>
            <person name="Submissions S."/>
        </authorList>
    </citation>
    <scope>NUCLEOTIDE SEQUENCE [LARGE SCALE GENOMIC DNA]</scope>
    <source>
        <strain evidence="6">ATCC 25963</strain>
    </source>
</reference>
<evidence type="ECO:0000256" key="3">
    <source>
        <dbReference type="ARBA" id="ARBA00023125"/>
    </source>
</evidence>
<dbReference type="InterPro" id="IPR005650">
    <property type="entry name" value="BlaI_family"/>
</dbReference>
<dbReference type="GO" id="GO:0003677">
    <property type="term" value="F:DNA binding"/>
    <property type="evidence" value="ECO:0007669"/>
    <property type="project" value="UniProtKB-KW"/>
</dbReference>
<dbReference type="GO" id="GO:0045892">
    <property type="term" value="P:negative regulation of DNA-templated transcription"/>
    <property type="evidence" value="ECO:0007669"/>
    <property type="project" value="InterPro"/>
</dbReference>